<gene>
    <name evidence="2" type="ORF">CK203_106627</name>
</gene>
<dbReference type="EMBL" id="QGNW01001403">
    <property type="protein sequence ID" value="RVW42527.1"/>
    <property type="molecule type" value="Genomic_DNA"/>
</dbReference>
<dbReference type="PANTHER" id="PTHR23354">
    <property type="entry name" value="NUCLEOLAR PROTEIN 7/ESTROGEN RECEPTOR COACTIVATOR-RELATED"/>
    <property type="match status" value="1"/>
</dbReference>
<dbReference type="AlphaFoldDB" id="A0A438E447"/>
<organism evidence="2 3">
    <name type="scientific">Vitis vinifera</name>
    <name type="common">Grape</name>
    <dbReference type="NCBI Taxonomy" id="29760"/>
    <lineage>
        <taxon>Eukaryota</taxon>
        <taxon>Viridiplantae</taxon>
        <taxon>Streptophyta</taxon>
        <taxon>Embryophyta</taxon>
        <taxon>Tracheophyta</taxon>
        <taxon>Spermatophyta</taxon>
        <taxon>Magnoliopsida</taxon>
        <taxon>eudicotyledons</taxon>
        <taxon>Gunneridae</taxon>
        <taxon>Pentapetalae</taxon>
        <taxon>rosids</taxon>
        <taxon>Vitales</taxon>
        <taxon>Vitaceae</taxon>
        <taxon>Viteae</taxon>
        <taxon>Vitis</taxon>
    </lineage>
</organism>
<dbReference type="PROSITE" id="PS51886">
    <property type="entry name" value="TLDC"/>
    <property type="match status" value="1"/>
</dbReference>
<sequence>MRGPEGNTVTGRFAGIDYTAKPKKKLAVVEQLMKLNYVVSLLSFCLKYSVLFICRFSCTIAYHSQHILLSIHLLLICRSSLHGKGLNRFWSNIEGYHGPMLMLISASSGNSEGSTNSRRWIIGALTQQGFENKDMFYGNSGNLYAISPVFHSFSPSGKEKNFVYSHLHPTGRAYEPHPKPAGIAFGGTIGNERIFIDEDFARVTVRHHAVDKTYQPGSLIPDQGFLPVEARVLDVEVWGLGGRTAREVQISFQKREQLFTEQRRKVDLKTFASWDDSPEKMMMDVMSDPNRVNREDR</sequence>
<evidence type="ECO:0000259" key="1">
    <source>
        <dbReference type="PROSITE" id="PS51886"/>
    </source>
</evidence>
<evidence type="ECO:0000313" key="3">
    <source>
        <dbReference type="Proteomes" id="UP000288805"/>
    </source>
</evidence>
<dbReference type="Pfam" id="PF07534">
    <property type="entry name" value="TLD"/>
    <property type="match status" value="1"/>
</dbReference>
<dbReference type="Proteomes" id="UP000288805">
    <property type="component" value="Unassembled WGS sequence"/>
</dbReference>
<comment type="caution">
    <text evidence="2">The sequence shown here is derived from an EMBL/GenBank/DDBJ whole genome shotgun (WGS) entry which is preliminary data.</text>
</comment>
<name>A0A438E447_VITVI</name>
<dbReference type="PANTHER" id="PTHR23354:SF104">
    <property type="entry name" value="TLD-DOMAIN CONTAINING NUCLEOLAR PROTEIN"/>
    <property type="match status" value="1"/>
</dbReference>
<evidence type="ECO:0000313" key="2">
    <source>
        <dbReference type="EMBL" id="RVW42527.1"/>
    </source>
</evidence>
<accession>A0A438E447</accession>
<feature type="domain" description="TLDc" evidence="1">
    <location>
        <begin position="49"/>
        <end position="241"/>
    </location>
</feature>
<dbReference type="SMART" id="SM00584">
    <property type="entry name" value="TLDc"/>
    <property type="match status" value="1"/>
</dbReference>
<reference evidence="2 3" key="1">
    <citation type="journal article" date="2018" name="PLoS Genet.">
        <title>Population sequencing reveals clonal diversity and ancestral inbreeding in the grapevine cultivar Chardonnay.</title>
        <authorList>
            <person name="Roach M.J."/>
            <person name="Johnson D.L."/>
            <person name="Bohlmann J."/>
            <person name="van Vuuren H.J."/>
            <person name="Jones S.J."/>
            <person name="Pretorius I.S."/>
            <person name="Schmidt S.A."/>
            <person name="Borneman A.R."/>
        </authorList>
    </citation>
    <scope>NUCLEOTIDE SEQUENCE [LARGE SCALE GENOMIC DNA]</scope>
    <source>
        <strain evidence="3">cv. Chardonnay</strain>
        <tissue evidence="2">Leaf</tissue>
    </source>
</reference>
<proteinExistence type="predicted"/>
<protein>
    <recommendedName>
        <fullName evidence="1">TLDc domain-containing protein</fullName>
    </recommendedName>
</protein>
<dbReference type="InterPro" id="IPR006571">
    <property type="entry name" value="TLDc_dom"/>
</dbReference>